<proteinExistence type="predicted"/>
<keyword evidence="6" id="KW-1185">Reference proteome</keyword>
<dbReference type="Gene3D" id="3.30.360.10">
    <property type="entry name" value="Dihydrodipicolinate Reductase, domain 2"/>
    <property type="match status" value="1"/>
</dbReference>
<dbReference type="InterPro" id="IPR055170">
    <property type="entry name" value="GFO_IDH_MocA-like_dom"/>
</dbReference>
<evidence type="ECO:0000256" key="2">
    <source>
        <dbReference type="ARBA" id="ARBA00023027"/>
    </source>
</evidence>
<dbReference type="EMBL" id="SHKI01000002">
    <property type="protein sequence ID" value="RZT68387.1"/>
    <property type="molecule type" value="Genomic_DNA"/>
</dbReference>
<organism evidence="5 6">
    <name type="scientific">Leucobacter luti</name>
    <dbReference type="NCBI Taxonomy" id="340320"/>
    <lineage>
        <taxon>Bacteria</taxon>
        <taxon>Bacillati</taxon>
        <taxon>Actinomycetota</taxon>
        <taxon>Actinomycetes</taxon>
        <taxon>Micrococcales</taxon>
        <taxon>Microbacteriaceae</taxon>
        <taxon>Leucobacter</taxon>
    </lineage>
</organism>
<dbReference type="GO" id="GO:0000166">
    <property type="term" value="F:nucleotide binding"/>
    <property type="evidence" value="ECO:0007669"/>
    <property type="project" value="InterPro"/>
</dbReference>
<reference evidence="5 6" key="1">
    <citation type="journal article" date="2015" name="Stand. Genomic Sci.">
        <title>Genomic Encyclopedia of Bacterial and Archaeal Type Strains, Phase III: the genomes of soil and plant-associated and newly described type strains.</title>
        <authorList>
            <person name="Whitman W.B."/>
            <person name="Woyke T."/>
            <person name="Klenk H.P."/>
            <person name="Zhou Y."/>
            <person name="Lilburn T.G."/>
            <person name="Beck B.J."/>
            <person name="De Vos P."/>
            <person name="Vandamme P."/>
            <person name="Eisen J.A."/>
            <person name="Garrity G."/>
            <person name="Hugenholtz P."/>
            <person name="Kyrpides N.C."/>
        </authorList>
    </citation>
    <scope>NUCLEOTIDE SEQUENCE [LARGE SCALE GENOMIC DNA]</scope>
    <source>
        <strain evidence="5 6">RF6</strain>
    </source>
</reference>
<keyword evidence="1" id="KW-0560">Oxidoreductase</keyword>
<accession>A0A4Q7U5G1</accession>
<evidence type="ECO:0000313" key="6">
    <source>
        <dbReference type="Proteomes" id="UP000291832"/>
    </source>
</evidence>
<dbReference type="OrthoDB" id="9792085at2"/>
<dbReference type="SUPFAM" id="SSF51735">
    <property type="entry name" value="NAD(P)-binding Rossmann-fold domains"/>
    <property type="match status" value="1"/>
</dbReference>
<dbReference type="InterPro" id="IPR050463">
    <property type="entry name" value="Gfo/Idh/MocA_oxidrdct_glycsds"/>
</dbReference>
<dbReference type="PANTHER" id="PTHR43818:SF11">
    <property type="entry name" value="BCDNA.GH03377"/>
    <property type="match status" value="1"/>
</dbReference>
<evidence type="ECO:0000259" key="3">
    <source>
        <dbReference type="Pfam" id="PF01408"/>
    </source>
</evidence>
<feature type="domain" description="GFO/IDH/MocA-like oxidoreductase" evidence="4">
    <location>
        <begin position="139"/>
        <end position="259"/>
    </location>
</feature>
<dbReference type="Gene3D" id="3.40.50.720">
    <property type="entry name" value="NAD(P)-binding Rossmann-like Domain"/>
    <property type="match status" value="1"/>
</dbReference>
<dbReference type="InterPro" id="IPR000683">
    <property type="entry name" value="Gfo/Idh/MocA-like_OxRdtase_N"/>
</dbReference>
<dbReference type="Pfam" id="PF01408">
    <property type="entry name" value="GFO_IDH_MocA"/>
    <property type="match status" value="1"/>
</dbReference>
<name>A0A4Q7U5G1_9MICO</name>
<evidence type="ECO:0000259" key="4">
    <source>
        <dbReference type="Pfam" id="PF22725"/>
    </source>
</evidence>
<dbReference type="GO" id="GO:0016491">
    <property type="term" value="F:oxidoreductase activity"/>
    <property type="evidence" value="ECO:0007669"/>
    <property type="project" value="UniProtKB-KW"/>
</dbReference>
<gene>
    <name evidence="5" type="ORF">EV139_0110</name>
</gene>
<dbReference type="SUPFAM" id="SSF55347">
    <property type="entry name" value="Glyceraldehyde-3-phosphate dehydrogenase-like, C-terminal domain"/>
    <property type="match status" value="1"/>
</dbReference>
<evidence type="ECO:0000313" key="5">
    <source>
        <dbReference type="EMBL" id="RZT68387.1"/>
    </source>
</evidence>
<dbReference type="InterPro" id="IPR036291">
    <property type="entry name" value="NAD(P)-bd_dom_sf"/>
</dbReference>
<sequence>MTASTTAARPLRVGAVGAGAIARLSHLPSIAAVDGLEIAGVADPNLERAQELAHEYGAQGYSDYRDMFSQADLDVVLVAIPNHLHRQVIEDAAAAKIHVFCEKPVAHNLVDAIAIQEACERAGVRLQVGFNQRFWEPTQIAKRSLEAGVIGDVQGFRSVYSEAWDVYPAATGYRYNLQQSGGAAILDLGVHRIDIARYLLGEIIEVCATMDHRVIPHPADDNVFLLVRFASGATGVINSDRFSPQVAGSTDLYGPDGTIHLSTETINPFASVPLAISSKLPREELPREITEAYWPTAWWNEYQPGTWLEFTPPRTNPYVSEWRAFEASIRTGVDDAIAPTGIDGVKAQEVVTAAYRSVRTHGWVSLPLADPEEPIPSYE</sequence>
<dbReference type="Pfam" id="PF22725">
    <property type="entry name" value="GFO_IDH_MocA_C3"/>
    <property type="match status" value="1"/>
</dbReference>
<keyword evidence="2" id="KW-0520">NAD</keyword>
<feature type="domain" description="Gfo/Idh/MocA-like oxidoreductase N-terminal" evidence="3">
    <location>
        <begin position="11"/>
        <end position="130"/>
    </location>
</feature>
<evidence type="ECO:0000256" key="1">
    <source>
        <dbReference type="ARBA" id="ARBA00023002"/>
    </source>
</evidence>
<comment type="caution">
    <text evidence="5">The sequence shown here is derived from an EMBL/GenBank/DDBJ whole genome shotgun (WGS) entry which is preliminary data.</text>
</comment>
<dbReference type="RefSeq" id="WP_130452384.1">
    <property type="nucleotide sequence ID" value="NZ_QYAG01000004.1"/>
</dbReference>
<dbReference type="PANTHER" id="PTHR43818">
    <property type="entry name" value="BCDNA.GH03377"/>
    <property type="match status" value="1"/>
</dbReference>
<protein>
    <submittedName>
        <fullName evidence="5">Putative dehydrogenase</fullName>
    </submittedName>
</protein>
<dbReference type="Proteomes" id="UP000291832">
    <property type="component" value="Unassembled WGS sequence"/>
</dbReference>
<dbReference type="AlphaFoldDB" id="A0A4Q7U5G1"/>